<evidence type="ECO:0000313" key="3">
    <source>
        <dbReference type="Proteomes" id="UP000614601"/>
    </source>
</evidence>
<sequence>MNSVEPDTKKECRSIGRKVEFSDDVKIRQIEYTSDSDTDSDPPKAKRYRGLKRPFATKSLVDCSSSDDEREEDDVFVKKVETSDQGTITDPVIILYGQEQRPYMETMPIGNGKFYKMTHFGHQFTLILCGKYPMPVTEWYDCIQISETLSVDSTFDLIVKLLPYQRAETLVLIPNGRWLDHKMPYYGPPNSVFERLQHLRRQCLEVYQGENYPTQFMVLGLPRRPYESFKAFHEFCRLLENKYYDTMPLFETINQNQIQLDYPLYEINDYFAACVLHNTMVQIRASIERVVRVDRSLCYKSPLSSKRFKAGI</sequence>
<dbReference type="EMBL" id="CAJFDH010000001">
    <property type="protein sequence ID" value="CAD5207861.1"/>
    <property type="molecule type" value="Genomic_DNA"/>
</dbReference>
<dbReference type="EMBL" id="CAJFCW020000001">
    <property type="protein sequence ID" value="CAG9086742.1"/>
    <property type="molecule type" value="Genomic_DNA"/>
</dbReference>
<gene>
    <name evidence="2" type="ORF">BOKJ2_LOCUS2409</name>
</gene>
<proteinExistence type="predicted"/>
<dbReference type="Proteomes" id="UP000783686">
    <property type="component" value="Unassembled WGS sequence"/>
</dbReference>
<accession>A0A811JX84</accession>
<organism evidence="2 3">
    <name type="scientific">Bursaphelenchus okinawaensis</name>
    <dbReference type="NCBI Taxonomy" id="465554"/>
    <lineage>
        <taxon>Eukaryota</taxon>
        <taxon>Metazoa</taxon>
        <taxon>Ecdysozoa</taxon>
        <taxon>Nematoda</taxon>
        <taxon>Chromadorea</taxon>
        <taxon>Rhabditida</taxon>
        <taxon>Tylenchina</taxon>
        <taxon>Tylenchomorpha</taxon>
        <taxon>Aphelenchoidea</taxon>
        <taxon>Aphelenchoididae</taxon>
        <taxon>Bursaphelenchus</taxon>
    </lineage>
</organism>
<evidence type="ECO:0000256" key="1">
    <source>
        <dbReference type="SAM" id="MobiDB-lite"/>
    </source>
</evidence>
<dbReference type="Proteomes" id="UP000614601">
    <property type="component" value="Unassembled WGS sequence"/>
</dbReference>
<dbReference type="OrthoDB" id="10557533at2759"/>
<protein>
    <submittedName>
        <fullName evidence="2">Uncharacterized protein</fullName>
    </submittedName>
</protein>
<dbReference type="AlphaFoldDB" id="A0A811JX84"/>
<comment type="caution">
    <text evidence="2">The sequence shown here is derived from an EMBL/GenBank/DDBJ whole genome shotgun (WGS) entry which is preliminary data.</text>
</comment>
<evidence type="ECO:0000313" key="2">
    <source>
        <dbReference type="EMBL" id="CAD5207861.1"/>
    </source>
</evidence>
<feature type="region of interest" description="Disordered" evidence="1">
    <location>
        <begin position="31"/>
        <end position="51"/>
    </location>
</feature>
<name>A0A811JX84_9BILA</name>
<keyword evidence="3" id="KW-1185">Reference proteome</keyword>
<reference evidence="2" key="1">
    <citation type="submission" date="2020-09" db="EMBL/GenBank/DDBJ databases">
        <authorList>
            <person name="Kikuchi T."/>
        </authorList>
    </citation>
    <scope>NUCLEOTIDE SEQUENCE</scope>
    <source>
        <strain evidence="2">SH1</strain>
    </source>
</reference>